<proteinExistence type="predicted"/>
<feature type="region of interest" description="Disordered" evidence="1">
    <location>
        <begin position="55"/>
        <end position="89"/>
    </location>
</feature>
<comment type="caution">
    <text evidence="2">The sequence shown here is derived from an EMBL/GenBank/DDBJ whole genome shotgun (WGS) entry which is preliminary data.</text>
</comment>
<gene>
    <name evidence="2" type="ORF">CEXT_727881</name>
</gene>
<evidence type="ECO:0000313" key="2">
    <source>
        <dbReference type="EMBL" id="GIX78334.1"/>
    </source>
</evidence>
<evidence type="ECO:0000256" key="1">
    <source>
        <dbReference type="SAM" id="MobiDB-lite"/>
    </source>
</evidence>
<dbReference type="EMBL" id="BPLR01020401">
    <property type="protein sequence ID" value="GIX78334.1"/>
    <property type="molecule type" value="Genomic_DNA"/>
</dbReference>
<keyword evidence="3" id="KW-1185">Reference proteome</keyword>
<dbReference type="AlphaFoldDB" id="A0AAV4N230"/>
<reference evidence="2 3" key="1">
    <citation type="submission" date="2021-06" db="EMBL/GenBank/DDBJ databases">
        <title>Caerostris extrusa draft genome.</title>
        <authorList>
            <person name="Kono N."/>
            <person name="Arakawa K."/>
        </authorList>
    </citation>
    <scope>NUCLEOTIDE SEQUENCE [LARGE SCALE GENOMIC DNA]</scope>
</reference>
<name>A0AAV4N230_CAEEX</name>
<accession>A0AAV4N230</accession>
<evidence type="ECO:0000313" key="3">
    <source>
        <dbReference type="Proteomes" id="UP001054945"/>
    </source>
</evidence>
<protein>
    <submittedName>
        <fullName evidence="2">Uncharacterized protein</fullName>
    </submittedName>
</protein>
<organism evidence="2 3">
    <name type="scientific">Caerostris extrusa</name>
    <name type="common">Bark spider</name>
    <name type="synonym">Caerostris bankana</name>
    <dbReference type="NCBI Taxonomy" id="172846"/>
    <lineage>
        <taxon>Eukaryota</taxon>
        <taxon>Metazoa</taxon>
        <taxon>Ecdysozoa</taxon>
        <taxon>Arthropoda</taxon>
        <taxon>Chelicerata</taxon>
        <taxon>Arachnida</taxon>
        <taxon>Araneae</taxon>
        <taxon>Araneomorphae</taxon>
        <taxon>Entelegynae</taxon>
        <taxon>Araneoidea</taxon>
        <taxon>Araneidae</taxon>
        <taxon>Caerostris</taxon>
    </lineage>
</organism>
<dbReference type="Proteomes" id="UP001054945">
    <property type="component" value="Unassembled WGS sequence"/>
</dbReference>
<sequence>MPLKIYLVLKDSVEEILIFHIDTVACYQENHLATFVPFEANPFQTIARLTEPSIRRSRRGAQVEKQWSGPEKKQKSSHPGASVFFPISS</sequence>